<evidence type="ECO:0000313" key="5">
    <source>
        <dbReference type="EMBL" id="KKY22676.1"/>
    </source>
</evidence>
<dbReference type="OrthoDB" id="10261640at2759"/>
<keyword evidence="6" id="KW-1185">Reference proteome</keyword>
<dbReference type="PROSITE" id="PS50294">
    <property type="entry name" value="WD_REPEATS_REGION"/>
    <property type="match status" value="1"/>
</dbReference>
<evidence type="ECO:0000256" key="1">
    <source>
        <dbReference type="ARBA" id="ARBA00022574"/>
    </source>
</evidence>
<reference evidence="5 6" key="1">
    <citation type="submission" date="2015-05" db="EMBL/GenBank/DDBJ databases">
        <title>Distinctive expansion of gene families associated with plant cell wall degradation and secondary metabolism in the genomes of grapevine trunk pathogens.</title>
        <authorList>
            <person name="Lawrence D.P."/>
            <person name="Travadon R."/>
            <person name="Rolshausen P.E."/>
            <person name="Baumgartner K."/>
        </authorList>
    </citation>
    <scope>NUCLEOTIDE SEQUENCE [LARGE SCALE GENOMIC DNA]</scope>
    <source>
        <strain evidence="5">UCRPC4</strain>
    </source>
</reference>
<dbReference type="InterPro" id="IPR015943">
    <property type="entry name" value="WD40/YVTN_repeat-like_dom_sf"/>
</dbReference>
<feature type="region of interest" description="Disordered" evidence="4">
    <location>
        <begin position="326"/>
        <end position="359"/>
    </location>
</feature>
<dbReference type="PANTHER" id="PTHR19857">
    <property type="entry name" value="MITOCHONDRIAL DIVISION PROTEIN 1-RELATED"/>
    <property type="match status" value="1"/>
</dbReference>
<evidence type="ECO:0000313" key="6">
    <source>
        <dbReference type="Proteomes" id="UP000053317"/>
    </source>
</evidence>
<feature type="repeat" description="WD" evidence="3">
    <location>
        <begin position="125"/>
        <end position="167"/>
    </location>
</feature>
<evidence type="ECO:0000256" key="4">
    <source>
        <dbReference type="SAM" id="MobiDB-lite"/>
    </source>
</evidence>
<evidence type="ECO:0000256" key="2">
    <source>
        <dbReference type="ARBA" id="ARBA00022737"/>
    </source>
</evidence>
<name>A0A0G2EKG7_PHACM</name>
<reference evidence="5 6" key="2">
    <citation type="submission" date="2015-05" db="EMBL/GenBank/DDBJ databases">
        <authorList>
            <person name="Morales-Cruz A."/>
            <person name="Amrine K.C."/>
            <person name="Cantu D."/>
        </authorList>
    </citation>
    <scope>NUCLEOTIDE SEQUENCE [LARGE SCALE GENOMIC DNA]</scope>
    <source>
        <strain evidence="5">UCRPC4</strain>
    </source>
</reference>
<dbReference type="SUPFAM" id="SSF50978">
    <property type="entry name" value="WD40 repeat-like"/>
    <property type="match status" value="1"/>
</dbReference>
<gene>
    <name evidence="5" type="ORF">UCRPC4_g03178</name>
</gene>
<dbReference type="InterPro" id="IPR001680">
    <property type="entry name" value="WD40_rpt"/>
</dbReference>
<accession>A0A0G2EKG7</accession>
<dbReference type="Pfam" id="PF00400">
    <property type="entry name" value="WD40"/>
    <property type="match status" value="2"/>
</dbReference>
<keyword evidence="2" id="KW-0677">Repeat</keyword>
<dbReference type="SMART" id="SM00320">
    <property type="entry name" value="WD40"/>
    <property type="match status" value="8"/>
</dbReference>
<protein>
    <submittedName>
        <fullName evidence="5">Putative 60s ribosome biogenesis protein</fullName>
    </submittedName>
</protein>
<dbReference type="PROSITE" id="PS50082">
    <property type="entry name" value="WD_REPEATS_2"/>
    <property type="match status" value="2"/>
</dbReference>
<feature type="compositionally biased region" description="Low complexity" evidence="4">
    <location>
        <begin position="349"/>
        <end position="359"/>
    </location>
</feature>
<dbReference type="Proteomes" id="UP000053317">
    <property type="component" value="Unassembled WGS sequence"/>
</dbReference>
<feature type="compositionally biased region" description="Acidic residues" evidence="4">
    <location>
        <begin position="12"/>
        <end position="43"/>
    </location>
</feature>
<proteinExistence type="predicted"/>
<dbReference type="SUPFAM" id="SSF101898">
    <property type="entry name" value="NHL repeat"/>
    <property type="match status" value="1"/>
</dbReference>
<organism evidence="5 6">
    <name type="scientific">Phaeomoniella chlamydospora</name>
    <name type="common">Phaeoacremonium chlamydosporum</name>
    <dbReference type="NCBI Taxonomy" id="158046"/>
    <lineage>
        <taxon>Eukaryota</taxon>
        <taxon>Fungi</taxon>
        <taxon>Dikarya</taxon>
        <taxon>Ascomycota</taxon>
        <taxon>Pezizomycotina</taxon>
        <taxon>Eurotiomycetes</taxon>
        <taxon>Chaetothyriomycetidae</taxon>
        <taxon>Phaeomoniellales</taxon>
        <taxon>Phaeomoniellaceae</taxon>
        <taxon>Phaeomoniella</taxon>
    </lineage>
</organism>
<dbReference type="AlphaFoldDB" id="A0A0G2EKG7"/>
<sequence>MASPHQHPAEDQAPDDDDESLLDADDAEEEIVQDDEDHPMSDDEAMDQGIQLQNDSAAYFDVHTDSIFCIAQHPTEPAIILTGGGDDVAYIWDSTPIPGPVLPSSYESNPQPKGERKGITPISKLDGHTDSVNAVTFTLPKGEYALTAGLDGRLRAWQPTNPSITSSTYKFLAESQEVQEINWISPCPHPSYPNVIALGANDGSVWVYQVSSDPSNHLEILQAYYLHTESSTAGSWTPDGNLLATISEDASFYVYDPFGEALAQGVSATNSGTQAIISLTAEDQRFAVEGGLYSIAIAPSGAFAAVGGAGGHIRVIGLPRLSVDPSSATSGQKGSGAKSKPSAAGGRKQAGSTGSSASSAGQAGTILASLQVQSDSVETLSFASPPSTLLAAGSVDGSIVLLDHVHRFAVRRHIREAHEEFAVVKVEFARPAPNTPSSNPSNAVHILTSAGYDGVLRRWDTRGGTTAAGQGFLKEWRGHRGDGEGGGIQGFVQAPNANGDRIITAGDDGVALVFDAKNLV</sequence>
<keyword evidence="1 3" id="KW-0853">WD repeat</keyword>
<evidence type="ECO:0000256" key="3">
    <source>
        <dbReference type="PROSITE-ProRule" id="PRU00221"/>
    </source>
</evidence>
<comment type="caution">
    <text evidence="5">The sequence shown here is derived from an EMBL/GenBank/DDBJ whole genome shotgun (WGS) entry which is preliminary data.</text>
</comment>
<feature type="repeat" description="WD" evidence="3">
    <location>
        <begin position="60"/>
        <end position="93"/>
    </location>
</feature>
<dbReference type="Gene3D" id="2.130.10.10">
    <property type="entry name" value="YVTN repeat-like/Quinoprotein amine dehydrogenase"/>
    <property type="match status" value="1"/>
</dbReference>
<dbReference type="PANTHER" id="PTHR19857:SF8">
    <property type="entry name" value="ANGIO-ASSOCIATED MIGRATORY CELL PROTEIN"/>
    <property type="match status" value="1"/>
</dbReference>
<feature type="region of interest" description="Disordered" evidence="4">
    <location>
        <begin position="1"/>
        <end position="43"/>
    </location>
</feature>
<dbReference type="EMBL" id="LCWF01000074">
    <property type="protein sequence ID" value="KKY22676.1"/>
    <property type="molecule type" value="Genomic_DNA"/>
</dbReference>
<dbReference type="InterPro" id="IPR051179">
    <property type="entry name" value="WD_repeat_multifunction"/>
</dbReference>
<dbReference type="InterPro" id="IPR036322">
    <property type="entry name" value="WD40_repeat_dom_sf"/>
</dbReference>